<evidence type="ECO:0000313" key="2">
    <source>
        <dbReference type="Proteomes" id="UP000188318"/>
    </source>
</evidence>
<evidence type="ECO:0000313" key="1">
    <source>
        <dbReference type="EMBL" id="OOF96655.1"/>
    </source>
</evidence>
<dbReference type="Proteomes" id="UP000188318">
    <property type="component" value="Unassembled WGS sequence"/>
</dbReference>
<dbReference type="VEuPathDB" id="FungiDB:ASPCADRAFT_4691"/>
<dbReference type="OrthoDB" id="405906at2759"/>
<dbReference type="AlphaFoldDB" id="A0A1R3RQ91"/>
<proteinExistence type="predicted"/>
<gene>
    <name evidence="1" type="ORF">ASPCADRAFT_4691</name>
</gene>
<reference evidence="2" key="1">
    <citation type="journal article" date="2017" name="Genome Biol.">
        <title>Comparative genomics reveals high biological diversity and specific adaptations in the industrially and medically important fungal genus Aspergillus.</title>
        <authorList>
            <person name="de Vries R.P."/>
            <person name="Riley R."/>
            <person name="Wiebenga A."/>
            <person name="Aguilar-Osorio G."/>
            <person name="Amillis S."/>
            <person name="Uchima C.A."/>
            <person name="Anderluh G."/>
            <person name="Asadollahi M."/>
            <person name="Askin M."/>
            <person name="Barry K."/>
            <person name="Battaglia E."/>
            <person name="Bayram O."/>
            <person name="Benocci T."/>
            <person name="Braus-Stromeyer S.A."/>
            <person name="Caldana C."/>
            <person name="Canovas D."/>
            <person name="Cerqueira G.C."/>
            <person name="Chen F."/>
            <person name="Chen W."/>
            <person name="Choi C."/>
            <person name="Clum A."/>
            <person name="Dos Santos R.A."/>
            <person name="Damasio A.R."/>
            <person name="Diallinas G."/>
            <person name="Emri T."/>
            <person name="Fekete E."/>
            <person name="Flipphi M."/>
            <person name="Freyberg S."/>
            <person name="Gallo A."/>
            <person name="Gournas C."/>
            <person name="Habgood R."/>
            <person name="Hainaut M."/>
            <person name="Harispe M.L."/>
            <person name="Henrissat B."/>
            <person name="Hilden K.S."/>
            <person name="Hope R."/>
            <person name="Hossain A."/>
            <person name="Karabika E."/>
            <person name="Karaffa L."/>
            <person name="Karanyi Z."/>
            <person name="Krasevec N."/>
            <person name="Kuo A."/>
            <person name="Kusch H."/>
            <person name="LaButti K."/>
            <person name="Lagendijk E.L."/>
            <person name="Lapidus A."/>
            <person name="Levasseur A."/>
            <person name="Lindquist E."/>
            <person name="Lipzen A."/>
            <person name="Logrieco A.F."/>
            <person name="MacCabe A."/>
            <person name="Maekelae M.R."/>
            <person name="Malavazi I."/>
            <person name="Melin P."/>
            <person name="Meyer V."/>
            <person name="Mielnichuk N."/>
            <person name="Miskei M."/>
            <person name="Molnar A.P."/>
            <person name="Mule G."/>
            <person name="Ngan C.Y."/>
            <person name="Orejas M."/>
            <person name="Orosz E."/>
            <person name="Ouedraogo J.P."/>
            <person name="Overkamp K.M."/>
            <person name="Park H.-S."/>
            <person name="Perrone G."/>
            <person name="Piumi F."/>
            <person name="Punt P.J."/>
            <person name="Ram A.F."/>
            <person name="Ramon A."/>
            <person name="Rauscher S."/>
            <person name="Record E."/>
            <person name="Riano-Pachon D.M."/>
            <person name="Robert V."/>
            <person name="Roehrig J."/>
            <person name="Ruller R."/>
            <person name="Salamov A."/>
            <person name="Salih N.S."/>
            <person name="Samson R.A."/>
            <person name="Sandor E."/>
            <person name="Sanguinetti M."/>
            <person name="Schuetze T."/>
            <person name="Sepcic K."/>
            <person name="Shelest E."/>
            <person name="Sherlock G."/>
            <person name="Sophianopoulou V."/>
            <person name="Squina F.M."/>
            <person name="Sun H."/>
            <person name="Susca A."/>
            <person name="Todd R.B."/>
            <person name="Tsang A."/>
            <person name="Unkles S.E."/>
            <person name="van de Wiele N."/>
            <person name="van Rossen-Uffink D."/>
            <person name="Oliveira J.V."/>
            <person name="Vesth T.C."/>
            <person name="Visser J."/>
            <person name="Yu J.-H."/>
            <person name="Zhou M."/>
            <person name="Andersen M.R."/>
            <person name="Archer D.B."/>
            <person name="Baker S.E."/>
            <person name="Benoit I."/>
            <person name="Brakhage A.A."/>
            <person name="Braus G.H."/>
            <person name="Fischer R."/>
            <person name="Frisvad J.C."/>
            <person name="Goldman G.H."/>
            <person name="Houbraken J."/>
            <person name="Oakley B."/>
            <person name="Pocsi I."/>
            <person name="Scazzocchio C."/>
            <person name="Seiboth B."/>
            <person name="vanKuyk P.A."/>
            <person name="Wortman J."/>
            <person name="Dyer P.S."/>
            <person name="Grigoriev I.V."/>
        </authorList>
    </citation>
    <scope>NUCLEOTIDE SEQUENCE [LARGE SCALE GENOMIC DNA]</scope>
    <source>
        <strain evidence="2">ITEM 5010</strain>
    </source>
</reference>
<dbReference type="STRING" id="602072.A0A1R3RQ91"/>
<name>A0A1R3RQ91_ASPC5</name>
<evidence type="ECO:0008006" key="3">
    <source>
        <dbReference type="Google" id="ProtNLM"/>
    </source>
</evidence>
<keyword evidence="2" id="KW-1185">Reference proteome</keyword>
<protein>
    <recommendedName>
        <fullName evidence="3">Heterokaryon incompatibility domain-containing protein</fullName>
    </recommendedName>
</protein>
<sequence>MQAFHGHNTYYGIPFHNLEPAIGWTLDDGPQETGTARRDGWPSWSWLSHSGPIRHHDAYELALWAIPQPLSASKVLICKPSGKNSRGNSCDYVTYEHVVPVILSWYGGCVKSDPPVDLPLGYPLFQDLSCRWGTNYLNYWQDAFGQLEADGAVFSACDIETALSAPGRLLVHAQTARFGLRRPTRINARNDAFWIYHSTGGFAGFIRIPTYRQSTLTHTSEEFLLISVRSRGDTDIIYEHFAAAGIRDSNQLQYTRHWELRKISLSNPPEVWFYDPFAIVFNVMLIDRNEQTNVASRVGIGHVFLFKW</sequence>
<organism evidence="1 2">
    <name type="scientific">Aspergillus carbonarius (strain ITEM 5010)</name>
    <dbReference type="NCBI Taxonomy" id="602072"/>
    <lineage>
        <taxon>Eukaryota</taxon>
        <taxon>Fungi</taxon>
        <taxon>Dikarya</taxon>
        <taxon>Ascomycota</taxon>
        <taxon>Pezizomycotina</taxon>
        <taxon>Eurotiomycetes</taxon>
        <taxon>Eurotiomycetidae</taxon>
        <taxon>Eurotiales</taxon>
        <taxon>Aspergillaceae</taxon>
        <taxon>Aspergillus</taxon>
        <taxon>Aspergillus subgen. Circumdati</taxon>
    </lineage>
</organism>
<dbReference type="EMBL" id="KV907498">
    <property type="protein sequence ID" value="OOF96655.1"/>
    <property type="molecule type" value="Genomic_DNA"/>
</dbReference>
<accession>A0A1R3RQ91</accession>